<evidence type="ECO:0000256" key="5">
    <source>
        <dbReference type="ARBA" id="ARBA00023136"/>
    </source>
</evidence>
<dbReference type="PANTHER" id="PTHR35007:SF4">
    <property type="entry name" value="CONSERVED TRANSMEMBRANE PROTEIN-RELATED"/>
    <property type="match status" value="1"/>
</dbReference>
<keyword evidence="4 6" id="KW-1133">Transmembrane helix</keyword>
<keyword evidence="9" id="KW-1185">Reference proteome</keyword>
<feature type="transmembrane region" description="Helical" evidence="6">
    <location>
        <begin position="50"/>
        <end position="76"/>
    </location>
</feature>
<feature type="domain" description="Type II secretion system protein GspF" evidence="7">
    <location>
        <begin position="104"/>
        <end position="228"/>
    </location>
</feature>
<dbReference type="EMBL" id="JAXAVX010000008">
    <property type="protein sequence ID" value="MDX8152732.1"/>
    <property type="molecule type" value="Genomic_DNA"/>
</dbReference>
<dbReference type="PANTHER" id="PTHR35007">
    <property type="entry name" value="INTEGRAL MEMBRANE PROTEIN-RELATED"/>
    <property type="match status" value="1"/>
</dbReference>
<comment type="subcellular location">
    <subcellularLocation>
        <location evidence="1">Cell membrane</location>
        <topology evidence="1">Multi-pass membrane protein</topology>
    </subcellularLocation>
</comment>
<sequence length="272" mass="27350">MSGAAVTMAVAATLAAAAAIDLLALAVPAARRVVRERPAPGLGALERPPVIVGAACAGGLLLLLGAVVPGLLVALGPPAVRATRRRHQERRRRALRDGAPLVARAIADGLDAGSPVRGAIVEAAATGPPGAAGRELQVVAARLRAGDPLTASIVAWRRRTGDHAHVALVAGLLLHGEAGGELAAVLRAQADALERRRRATAEAESATVQARTAARIVGGLPVLIAVAVAVLAPDAIRAVTADAIGVGLVLLAVLLQVAAKVAVRRLTAELAR</sequence>
<evidence type="ECO:0000256" key="3">
    <source>
        <dbReference type="ARBA" id="ARBA00022692"/>
    </source>
</evidence>
<keyword evidence="5 6" id="KW-0472">Membrane</keyword>
<keyword evidence="2" id="KW-1003">Cell membrane</keyword>
<protein>
    <submittedName>
        <fullName evidence="8">Type II secretion system F family protein</fullName>
    </submittedName>
</protein>
<dbReference type="Pfam" id="PF00482">
    <property type="entry name" value="T2SSF"/>
    <property type="match status" value="1"/>
</dbReference>
<accession>A0ABU4VMZ7</accession>
<evidence type="ECO:0000313" key="8">
    <source>
        <dbReference type="EMBL" id="MDX8152732.1"/>
    </source>
</evidence>
<evidence type="ECO:0000256" key="4">
    <source>
        <dbReference type="ARBA" id="ARBA00022989"/>
    </source>
</evidence>
<name>A0ABU4VMZ7_9ACTN</name>
<keyword evidence="3 6" id="KW-0812">Transmembrane</keyword>
<dbReference type="Gene3D" id="1.20.81.30">
    <property type="entry name" value="Type II secretion system (T2SS), domain F"/>
    <property type="match status" value="1"/>
</dbReference>
<evidence type="ECO:0000256" key="6">
    <source>
        <dbReference type="SAM" id="Phobius"/>
    </source>
</evidence>
<organism evidence="8 9">
    <name type="scientific">Patulibacter brassicae</name>
    <dbReference type="NCBI Taxonomy" id="1705717"/>
    <lineage>
        <taxon>Bacteria</taxon>
        <taxon>Bacillati</taxon>
        <taxon>Actinomycetota</taxon>
        <taxon>Thermoleophilia</taxon>
        <taxon>Solirubrobacterales</taxon>
        <taxon>Patulibacteraceae</taxon>
        <taxon>Patulibacter</taxon>
    </lineage>
</organism>
<comment type="caution">
    <text evidence="8">The sequence shown here is derived from an EMBL/GenBank/DDBJ whole genome shotgun (WGS) entry which is preliminary data.</text>
</comment>
<feature type="transmembrane region" description="Helical" evidence="6">
    <location>
        <begin position="213"/>
        <end position="232"/>
    </location>
</feature>
<proteinExistence type="predicted"/>
<dbReference type="RefSeq" id="WP_319954888.1">
    <property type="nucleotide sequence ID" value="NZ_JAXAVX010000008.1"/>
</dbReference>
<evidence type="ECO:0000313" key="9">
    <source>
        <dbReference type="Proteomes" id="UP001277761"/>
    </source>
</evidence>
<evidence type="ECO:0000256" key="1">
    <source>
        <dbReference type="ARBA" id="ARBA00004651"/>
    </source>
</evidence>
<dbReference type="Proteomes" id="UP001277761">
    <property type="component" value="Unassembled WGS sequence"/>
</dbReference>
<evidence type="ECO:0000256" key="2">
    <source>
        <dbReference type="ARBA" id="ARBA00022475"/>
    </source>
</evidence>
<dbReference type="InterPro" id="IPR018076">
    <property type="entry name" value="T2SS_GspF_dom"/>
</dbReference>
<feature type="transmembrane region" description="Helical" evidence="6">
    <location>
        <begin position="244"/>
        <end position="263"/>
    </location>
</feature>
<reference evidence="8 9" key="1">
    <citation type="submission" date="2023-11" db="EMBL/GenBank/DDBJ databases">
        <authorList>
            <person name="Xu M."/>
            <person name="Jiang T."/>
        </authorList>
    </citation>
    <scope>NUCLEOTIDE SEQUENCE [LARGE SCALE GENOMIC DNA]</scope>
    <source>
        <strain evidence="8 9">SD</strain>
    </source>
</reference>
<evidence type="ECO:0000259" key="7">
    <source>
        <dbReference type="Pfam" id="PF00482"/>
    </source>
</evidence>
<gene>
    <name evidence="8" type="ORF">SK069_14085</name>
</gene>
<dbReference type="InterPro" id="IPR042094">
    <property type="entry name" value="T2SS_GspF_sf"/>
</dbReference>